<keyword evidence="2" id="KW-1185">Reference proteome</keyword>
<dbReference type="EMBL" id="CM046397">
    <property type="protein sequence ID" value="KAI8535344.1"/>
    <property type="molecule type" value="Genomic_DNA"/>
</dbReference>
<dbReference type="Proteomes" id="UP001062846">
    <property type="component" value="Chromosome 10"/>
</dbReference>
<reference evidence="1" key="1">
    <citation type="submission" date="2022-02" db="EMBL/GenBank/DDBJ databases">
        <title>Plant Genome Project.</title>
        <authorList>
            <person name="Zhang R.-G."/>
        </authorList>
    </citation>
    <scope>NUCLEOTIDE SEQUENCE</scope>
    <source>
        <strain evidence="1">AT1</strain>
    </source>
</reference>
<gene>
    <name evidence="1" type="ORF">RHMOL_Rhmol10G0167000</name>
</gene>
<name>A0ACC0M435_RHOML</name>
<comment type="caution">
    <text evidence="1">The sequence shown here is derived from an EMBL/GenBank/DDBJ whole genome shotgun (WGS) entry which is preliminary data.</text>
</comment>
<accession>A0ACC0M435</accession>
<organism evidence="1 2">
    <name type="scientific">Rhododendron molle</name>
    <name type="common">Chinese azalea</name>
    <name type="synonym">Azalea mollis</name>
    <dbReference type="NCBI Taxonomy" id="49168"/>
    <lineage>
        <taxon>Eukaryota</taxon>
        <taxon>Viridiplantae</taxon>
        <taxon>Streptophyta</taxon>
        <taxon>Embryophyta</taxon>
        <taxon>Tracheophyta</taxon>
        <taxon>Spermatophyta</taxon>
        <taxon>Magnoliopsida</taxon>
        <taxon>eudicotyledons</taxon>
        <taxon>Gunneridae</taxon>
        <taxon>Pentapetalae</taxon>
        <taxon>asterids</taxon>
        <taxon>Ericales</taxon>
        <taxon>Ericaceae</taxon>
        <taxon>Ericoideae</taxon>
        <taxon>Rhodoreae</taxon>
        <taxon>Rhododendron</taxon>
    </lineage>
</organism>
<sequence length="72" mass="8321">MAYGVVFLVFWLWNHSSGSGKFWNYRKFQNSSCPPTVVAHKIFNEIRQRLLSISNLPSGQHAGQLKVEWNIV</sequence>
<evidence type="ECO:0000313" key="2">
    <source>
        <dbReference type="Proteomes" id="UP001062846"/>
    </source>
</evidence>
<protein>
    <submittedName>
        <fullName evidence="1">Uncharacterized protein</fullName>
    </submittedName>
</protein>
<evidence type="ECO:0000313" key="1">
    <source>
        <dbReference type="EMBL" id="KAI8535344.1"/>
    </source>
</evidence>
<proteinExistence type="predicted"/>